<organism evidence="1 2">
    <name type="scientific">Candidatus Paraprevotella stercoravium</name>
    <dbReference type="NCBI Taxonomy" id="2838725"/>
    <lineage>
        <taxon>Bacteria</taxon>
        <taxon>Pseudomonadati</taxon>
        <taxon>Bacteroidota</taxon>
        <taxon>Bacteroidia</taxon>
        <taxon>Bacteroidales</taxon>
        <taxon>Prevotellaceae</taxon>
        <taxon>Paraprevotella</taxon>
    </lineage>
</organism>
<accession>A0A9E2P0U8</accession>
<reference evidence="1" key="1">
    <citation type="journal article" date="2021" name="PeerJ">
        <title>Extensive microbial diversity within the chicken gut microbiome revealed by metagenomics and culture.</title>
        <authorList>
            <person name="Gilroy R."/>
            <person name="Ravi A."/>
            <person name="Getino M."/>
            <person name="Pursley I."/>
            <person name="Horton D.L."/>
            <person name="Alikhan N.F."/>
            <person name="Baker D."/>
            <person name="Gharbi K."/>
            <person name="Hall N."/>
            <person name="Watson M."/>
            <person name="Adriaenssens E.M."/>
            <person name="Foster-Nyarko E."/>
            <person name="Jarju S."/>
            <person name="Secka A."/>
            <person name="Antonio M."/>
            <person name="Oren A."/>
            <person name="Chaudhuri R.R."/>
            <person name="La Ragione R."/>
            <person name="Hildebrand F."/>
            <person name="Pallen M.J."/>
        </authorList>
    </citation>
    <scope>NUCLEOTIDE SEQUENCE</scope>
    <source>
        <strain evidence="1">G3-2149</strain>
    </source>
</reference>
<feature type="non-terminal residue" evidence="1">
    <location>
        <position position="70"/>
    </location>
</feature>
<protein>
    <submittedName>
        <fullName evidence="1">Cell envelope biogenesis protein OmpA</fullName>
    </submittedName>
</protein>
<gene>
    <name evidence="1" type="ORF">H9789_05585</name>
</gene>
<dbReference type="AlphaFoldDB" id="A0A9E2P0U8"/>
<reference evidence="1" key="2">
    <citation type="submission" date="2021-04" db="EMBL/GenBank/DDBJ databases">
        <authorList>
            <person name="Gilroy R."/>
        </authorList>
    </citation>
    <scope>NUCLEOTIDE SEQUENCE</scope>
    <source>
        <strain evidence="1">G3-2149</strain>
    </source>
</reference>
<evidence type="ECO:0000313" key="1">
    <source>
        <dbReference type="EMBL" id="MBU3853279.1"/>
    </source>
</evidence>
<comment type="caution">
    <text evidence="1">The sequence shown here is derived from an EMBL/GenBank/DDBJ whole genome shotgun (WGS) entry which is preliminary data.</text>
</comment>
<name>A0A9E2P0U8_9BACT</name>
<dbReference type="Proteomes" id="UP000823865">
    <property type="component" value="Unassembled WGS sequence"/>
</dbReference>
<evidence type="ECO:0000313" key="2">
    <source>
        <dbReference type="Proteomes" id="UP000823865"/>
    </source>
</evidence>
<dbReference type="EMBL" id="JAHLFU010000113">
    <property type="protein sequence ID" value="MBU3853279.1"/>
    <property type="molecule type" value="Genomic_DNA"/>
</dbReference>
<sequence length="70" mass="8005">MVYDTTEEVMYDNDRYKVETNHFFDNWFVSGGFGGQIIFGNHDKQVKFLDRVAPALDIAVGKWFTPGIGV</sequence>
<proteinExistence type="predicted"/>